<keyword evidence="2" id="KW-1185">Reference proteome</keyword>
<comment type="caution">
    <text evidence="1">The sequence shown here is derived from an EMBL/GenBank/DDBJ whole genome shotgun (WGS) entry which is preliminary data.</text>
</comment>
<dbReference type="AlphaFoldDB" id="A0A495PY77"/>
<dbReference type="RefSeq" id="WP_121344394.1">
    <property type="nucleotide sequence ID" value="NZ_RBLG01000001.1"/>
</dbReference>
<dbReference type="Proteomes" id="UP000276282">
    <property type="component" value="Unassembled WGS sequence"/>
</dbReference>
<organism evidence="1 2">
    <name type="scientific">Gillisia mitskevichiae</name>
    <dbReference type="NCBI Taxonomy" id="270921"/>
    <lineage>
        <taxon>Bacteria</taxon>
        <taxon>Pseudomonadati</taxon>
        <taxon>Bacteroidota</taxon>
        <taxon>Flavobacteriia</taxon>
        <taxon>Flavobacteriales</taxon>
        <taxon>Flavobacteriaceae</taxon>
        <taxon>Gillisia</taxon>
    </lineage>
</organism>
<protein>
    <submittedName>
        <fullName evidence="1">Uncharacterized protein</fullName>
    </submittedName>
</protein>
<proteinExistence type="predicted"/>
<dbReference type="EMBL" id="RBLG01000001">
    <property type="protein sequence ID" value="RKS55597.1"/>
    <property type="molecule type" value="Genomic_DNA"/>
</dbReference>
<sequence length="295" mass="35245">MRLELWRMGNMEGTCALYRTEGELRNSHILPKFIIKHSKKTGSKYQRRVVEPNVRMQDGIKIPLLSPKGEQEFGKREKWFAENIFHPYLKSKYKLPYNENLFYFAISLLWRTIHLELRMDKSLSEKWHYQLLLDCEKEWRDFLSVSMFPRNHSSCYLWFTDRVEFHTTELEGVDYYMTRINDLTIISNPEKTYLAIYAKFNRFIFFSVLKSPGGEDNLTALAINPIRGTYYIPQQFNYWALSEFLTNRIHGISKHNLASEDQQEKIYEEIAKDPEAFWESDAGQSLYNDHFNLKK</sequence>
<reference evidence="1 2" key="1">
    <citation type="submission" date="2018-10" db="EMBL/GenBank/DDBJ databases">
        <title>Genomic Encyclopedia of Archaeal and Bacterial Type Strains, Phase II (KMG-II): from individual species to whole genera.</title>
        <authorList>
            <person name="Goeker M."/>
        </authorList>
    </citation>
    <scope>NUCLEOTIDE SEQUENCE [LARGE SCALE GENOMIC DNA]</scope>
    <source>
        <strain evidence="1 2">DSM 19839</strain>
    </source>
</reference>
<evidence type="ECO:0000313" key="1">
    <source>
        <dbReference type="EMBL" id="RKS55597.1"/>
    </source>
</evidence>
<name>A0A495PY77_9FLAO</name>
<gene>
    <name evidence="1" type="ORF">BC962_0564</name>
</gene>
<accession>A0A495PY77</accession>
<evidence type="ECO:0000313" key="2">
    <source>
        <dbReference type="Proteomes" id="UP000276282"/>
    </source>
</evidence>
<dbReference type="OrthoDB" id="5518417at2"/>